<evidence type="ECO:0000313" key="3">
    <source>
        <dbReference type="Proteomes" id="UP001246473"/>
    </source>
</evidence>
<protein>
    <submittedName>
        <fullName evidence="2">Uncharacterized protein</fullName>
    </submittedName>
</protein>
<dbReference type="EMBL" id="JANSLM010000018">
    <property type="protein sequence ID" value="MDT8842554.1"/>
    <property type="molecule type" value="Genomic_DNA"/>
</dbReference>
<proteinExistence type="predicted"/>
<evidence type="ECO:0000313" key="2">
    <source>
        <dbReference type="EMBL" id="MDT8842554.1"/>
    </source>
</evidence>
<feature type="region of interest" description="Disordered" evidence="1">
    <location>
        <begin position="64"/>
        <end position="85"/>
    </location>
</feature>
<organism evidence="2 3">
    <name type="scientific">Paraburkholderia fungorum</name>
    <dbReference type="NCBI Taxonomy" id="134537"/>
    <lineage>
        <taxon>Bacteria</taxon>
        <taxon>Pseudomonadati</taxon>
        <taxon>Pseudomonadota</taxon>
        <taxon>Betaproteobacteria</taxon>
        <taxon>Burkholderiales</taxon>
        <taxon>Burkholderiaceae</taxon>
        <taxon>Paraburkholderia</taxon>
    </lineage>
</organism>
<reference evidence="2" key="1">
    <citation type="submission" date="2022-08" db="EMBL/GenBank/DDBJ databases">
        <authorList>
            <person name="Kim S.-J."/>
        </authorList>
    </citation>
    <scope>NUCLEOTIDE SEQUENCE</scope>
    <source>
        <strain evidence="2">KJ</strain>
    </source>
</reference>
<comment type="caution">
    <text evidence="2">The sequence shown here is derived from an EMBL/GenBank/DDBJ whole genome shotgun (WGS) entry which is preliminary data.</text>
</comment>
<evidence type="ECO:0000256" key="1">
    <source>
        <dbReference type="SAM" id="MobiDB-lite"/>
    </source>
</evidence>
<dbReference type="AlphaFoldDB" id="A0AAP5QHZ1"/>
<sequence length="125" mass="13210">MLIKVTLNEATDPDLFAYLSQFANARLRAGAFRSIAGAAVRGDRAQSALPLRGLINEQGSSTMMLAGSQSGHSRPAEMPKSMPDASAAAIRTEAAFASELPSVVHSPPSARRFDTDAIGEQFADF</sequence>
<dbReference type="Proteomes" id="UP001246473">
    <property type="component" value="Unassembled WGS sequence"/>
</dbReference>
<gene>
    <name evidence="2" type="ORF">ParKJ_34530</name>
</gene>
<name>A0AAP5QHZ1_9BURK</name>
<accession>A0AAP5QHZ1</accession>